<evidence type="ECO:0000313" key="3">
    <source>
        <dbReference type="Proteomes" id="UP000199476"/>
    </source>
</evidence>
<keyword evidence="3" id="KW-1185">Reference proteome</keyword>
<name>A0A1G9MWM8_9FIRM</name>
<dbReference type="EMBL" id="FNGO01000009">
    <property type="protein sequence ID" value="SDL78421.1"/>
    <property type="molecule type" value="Genomic_DNA"/>
</dbReference>
<dbReference type="GO" id="GO:0043190">
    <property type="term" value="C:ATP-binding cassette (ABC) transporter complex"/>
    <property type="evidence" value="ECO:0007669"/>
    <property type="project" value="InterPro"/>
</dbReference>
<dbReference type="Gene3D" id="3.40.190.100">
    <property type="entry name" value="Glycine betaine-binding periplasmic protein, domain 2"/>
    <property type="match status" value="1"/>
</dbReference>
<protein>
    <submittedName>
        <fullName evidence="2">Glycine betaine/proline transport system substrate-binding protein</fullName>
    </submittedName>
</protein>
<dbReference type="STRING" id="321763.SAMN04488692_10928"/>
<gene>
    <name evidence="2" type="ORF">SAMN04488692_10928</name>
</gene>
<evidence type="ECO:0000313" key="2">
    <source>
        <dbReference type="EMBL" id="SDL78421.1"/>
    </source>
</evidence>
<accession>A0A1G9MWM8</accession>
<organism evidence="2 3">
    <name type="scientific">Halarsenatibacter silvermanii</name>
    <dbReference type="NCBI Taxonomy" id="321763"/>
    <lineage>
        <taxon>Bacteria</taxon>
        <taxon>Bacillati</taxon>
        <taxon>Bacillota</taxon>
        <taxon>Clostridia</taxon>
        <taxon>Halanaerobiales</taxon>
        <taxon>Halarsenatibacteraceae</taxon>
        <taxon>Halarsenatibacter</taxon>
    </lineage>
</organism>
<dbReference type="SUPFAM" id="SSF53850">
    <property type="entry name" value="Periplasmic binding protein-like II"/>
    <property type="match status" value="1"/>
</dbReference>
<dbReference type="OrthoDB" id="9787902at2"/>
<reference evidence="2 3" key="1">
    <citation type="submission" date="2016-10" db="EMBL/GenBank/DDBJ databases">
        <authorList>
            <person name="de Groot N.N."/>
        </authorList>
    </citation>
    <scope>NUCLEOTIDE SEQUENCE [LARGE SCALE GENOMIC DNA]</scope>
    <source>
        <strain evidence="2 3">SLAS-1</strain>
    </source>
</reference>
<dbReference type="AlphaFoldDB" id="A0A1G9MWM8"/>
<dbReference type="Proteomes" id="UP000199476">
    <property type="component" value="Unassembled WGS sequence"/>
</dbReference>
<dbReference type="Gene3D" id="3.40.190.10">
    <property type="entry name" value="Periplasmic binding protein-like II"/>
    <property type="match status" value="1"/>
</dbReference>
<evidence type="ECO:0000259" key="1">
    <source>
        <dbReference type="Pfam" id="PF04069"/>
    </source>
</evidence>
<dbReference type="RefSeq" id="WP_089759771.1">
    <property type="nucleotide sequence ID" value="NZ_FNGO01000009.1"/>
</dbReference>
<dbReference type="InterPro" id="IPR007210">
    <property type="entry name" value="ABC_Gly_betaine_transp_sub-bd"/>
</dbReference>
<proteinExistence type="predicted"/>
<dbReference type="GO" id="GO:0022857">
    <property type="term" value="F:transmembrane transporter activity"/>
    <property type="evidence" value="ECO:0007669"/>
    <property type="project" value="InterPro"/>
</dbReference>
<sequence length="315" mass="36128">MRTHNYLLISLLVVILALTFPLISLQAGAEELAEYDDTYVIAEGSWPGIQVKNEVIRQVLGTLGYDFETEFLGQPMIYEGMSQGEIDFYLGSWMPEEAGMREGHEEGYEVISTQLDDAVYMSAVPEYVYEAGVQCHSDIAEHAEKFDHTLHAGAHGEGADEILTRAVEEDIYGLEGWEIVNADWPATVAEAEQAIEDEEWIIFPGWQPHWMNVLLDVEYLDDPKNIWGEDSSVIENLVHPDLQERAPQLYQILENFQIESDHQSRWVFEYDQEDREMEKIAEEWIEDNLDTVADWLEGAYAENGRQAIEVIEENF</sequence>
<feature type="domain" description="ABC-type glycine betaine transport system substrate-binding" evidence="1">
    <location>
        <begin position="38"/>
        <end position="286"/>
    </location>
</feature>
<dbReference type="Pfam" id="PF04069">
    <property type="entry name" value="OpuAC"/>
    <property type="match status" value="1"/>
</dbReference>